<reference evidence="1" key="2">
    <citation type="journal article" date="2022" name="New Phytol.">
        <title>Evolutionary transition to the ectomycorrhizal habit in the genomes of a hyperdiverse lineage of mushroom-forming fungi.</title>
        <authorList>
            <person name="Looney B."/>
            <person name="Miyauchi S."/>
            <person name="Morin E."/>
            <person name="Drula E."/>
            <person name="Courty P.E."/>
            <person name="Kohler A."/>
            <person name="Kuo A."/>
            <person name="LaButti K."/>
            <person name="Pangilinan J."/>
            <person name="Lipzen A."/>
            <person name="Riley R."/>
            <person name="Andreopoulos W."/>
            <person name="He G."/>
            <person name="Johnson J."/>
            <person name="Nolan M."/>
            <person name="Tritt A."/>
            <person name="Barry K.W."/>
            <person name="Grigoriev I.V."/>
            <person name="Nagy L.G."/>
            <person name="Hibbett D."/>
            <person name="Henrissat B."/>
            <person name="Matheny P.B."/>
            <person name="Labbe J."/>
            <person name="Martin F.M."/>
        </authorList>
    </citation>
    <scope>NUCLEOTIDE SEQUENCE</scope>
    <source>
        <strain evidence="1">FP105234-sp</strain>
    </source>
</reference>
<sequence>MSISNLRLQFSPVESSSPDSLAALRNERAAILSALSIVDSRMNASAAPILRLLPEILVSIFSYFANQVLVERIKSMDHLPPTVPWVRLTWVCRRWRDIILTNPTLWCDLVLPLPPQWARAMLVRSQRLPLSINYSYEHKAPAWSPAWALPFNTLEKVRSIHAHGIGIPGDFPQLLSTPAPILE</sequence>
<reference evidence="1" key="1">
    <citation type="submission" date="2021-02" db="EMBL/GenBank/DDBJ databases">
        <authorList>
            <consortium name="DOE Joint Genome Institute"/>
            <person name="Ahrendt S."/>
            <person name="Looney B.P."/>
            <person name="Miyauchi S."/>
            <person name="Morin E."/>
            <person name="Drula E."/>
            <person name="Courty P.E."/>
            <person name="Chicoki N."/>
            <person name="Fauchery L."/>
            <person name="Kohler A."/>
            <person name="Kuo A."/>
            <person name="Labutti K."/>
            <person name="Pangilinan J."/>
            <person name="Lipzen A."/>
            <person name="Riley R."/>
            <person name="Andreopoulos W."/>
            <person name="He G."/>
            <person name="Johnson J."/>
            <person name="Barry K.W."/>
            <person name="Grigoriev I.V."/>
            <person name="Nagy L."/>
            <person name="Hibbett D."/>
            <person name="Henrissat B."/>
            <person name="Matheny P.B."/>
            <person name="Labbe J."/>
            <person name="Martin F."/>
        </authorList>
    </citation>
    <scope>NUCLEOTIDE SEQUENCE</scope>
    <source>
        <strain evidence="1">FP105234-sp</strain>
    </source>
</reference>
<feature type="non-terminal residue" evidence="1">
    <location>
        <position position="183"/>
    </location>
</feature>
<proteinExistence type="predicted"/>
<dbReference type="Proteomes" id="UP000814033">
    <property type="component" value="Unassembled WGS sequence"/>
</dbReference>
<evidence type="ECO:0000313" key="2">
    <source>
        <dbReference type="Proteomes" id="UP000814033"/>
    </source>
</evidence>
<gene>
    <name evidence="1" type="ORF">FA95DRAFT_1683993</name>
</gene>
<protein>
    <submittedName>
        <fullName evidence="1">Uncharacterized protein</fullName>
    </submittedName>
</protein>
<comment type="caution">
    <text evidence="1">The sequence shown here is derived from an EMBL/GenBank/DDBJ whole genome shotgun (WGS) entry which is preliminary data.</text>
</comment>
<name>A0ACB8R7T3_9AGAM</name>
<keyword evidence="2" id="KW-1185">Reference proteome</keyword>
<organism evidence="1 2">
    <name type="scientific">Auriscalpium vulgare</name>
    <dbReference type="NCBI Taxonomy" id="40419"/>
    <lineage>
        <taxon>Eukaryota</taxon>
        <taxon>Fungi</taxon>
        <taxon>Dikarya</taxon>
        <taxon>Basidiomycota</taxon>
        <taxon>Agaricomycotina</taxon>
        <taxon>Agaricomycetes</taxon>
        <taxon>Russulales</taxon>
        <taxon>Auriscalpiaceae</taxon>
        <taxon>Auriscalpium</taxon>
    </lineage>
</organism>
<accession>A0ACB8R7T3</accession>
<evidence type="ECO:0000313" key="1">
    <source>
        <dbReference type="EMBL" id="KAI0040068.1"/>
    </source>
</evidence>
<dbReference type="EMBL" id="MU276232">
    <property type="protein sequence ID" value="KAI0040068.1"/>
    <property type="molecule type" value="Genomic_DNA"/>
</dbReference>